<sequence length="212" mass="24563">MKDKMKNVFRVAAVLILMFFGAMIYHWIGMPFSKENNIQPDSVIITEQLKNVSKLVVNEAKLSQIYNYKDQKSYLMNLFTFDKKAMVLVSADVQVMYDLSKLEYQIDEVNKTVKITSIPKEEIKIFPDVKVYNIEDSTFNSFKGDDYNKISEKVKAEFLKKIENSNIQTNAQNRLISELAKFLVVTNSLGWTLKYQDQIINNQTDFSIPIQG</sequence>
<keyword evidence="1" id="KW-0812">Transmembrane</keyword>
<protein>
    <submittedName>
        <fullName evidence="2">DUF4230 domain-containing protein</fullName>
    </submittedName>
</protein>
<organism evidence="2 3">
    <name type="scientific">Paenimyroides tangerinum</name>
    <dbReference type="NCBI Taxonomy" id="2488728"/>
    <lineage>
        <taxon>Bacteria</taxon>
        <taxon>Pseudomonadati</taxon>
        <taxon>Bacteroidota</taxon>
        <taxon>Flavobacteriia</taxon>
        <taxon>Flavobacteriales</taxon>
        <taxon>Flavobacteriaceae</taxon>
        <taxon>Paenimyroides</taxon>
    </lineage>
</organism>
<reference evidence="2 3" key="1">
    <citation type="submission" date="2018-11" db="EMBL/GenBank/DDBJ databases">
        <title>Flavobacterium sp. nov., YIM 102701-2 draft genome.</title>
        <authorList>
            <person name="Li G."/>
            <person name="Jiang Y."/>
        </authorList>
    </citation>
    <scope>NUCLEOTIDE SEQUENCE [LARGE SCALE GENOMIC DNA]</scope>
    <source>
        <strain evidence="2 3">YIM 102701-2</strain>
    </source>
</reference>
<keyword evidence="3" id="KW-1185">Reference proteome</keyword>
<accession>A0A3P3WFE1</accession>
<dbReference type="Pfam" id="PF14014">
    <property type="entry name" value="DUF4230"/>
    <property type="match status" value="1"/>
</dbReference>
<dbReference type="InterPro" id="IPR025324">
    <property type="entry name" value="DUF4230"/>
</dbReference>
<dbReference type="EMBL" id="RQVQ01000002">
    <property type="protein sequence ID" value="RRJ93097.1"/>
    <property type="molecule type" value="Genomic_DNA"/>
</dbReference>
<keyword evidence="1" id="KW-0472">Membrane</keyword>
<dbReference type="AlphaFoldDB" id="A0A3P3WFE1"/>
<dbReference type="OrthoDB" id="5700441at2"/>
<evidence type="ECO:0000313" key="2">
    <source>
        <dbReference type="EMBL" id="RRJ93097.1"/>
    </source>
</evidence>
<feature type="transmembrane region" description="Helical" evidence="1">
    <location>
        <begin position="7"/>
        <end position="28"/>
    </location>
</feature>
<evidence type="ECO:0000313" key="3">
    <source>
        <dbReference type="Proteomes" id="UP000275719"/>
    </source>
</evidence>
<evidence type="ECO:0000256" key="1">
    <source>
        <dbReference type="SAM" id="Phobius"/>
    </source>
</evidence>
<keyword evidence="1" id="KW-1133">Transmembrane helix</keyword>
<proteinExistence type="predicted"/>
<gene>
    <name evidence="2" type="ORF">EG240_01070</name>
</gene>
<comment type="caution">
    <text evidence="2">The sequence shown here is derived from an EMBL/GenBank/DDBJ whole genome shotgun (WGS) entry which is preliminary data.</text>
</comment>
<name>A0A3P3WFE1_9FLAO</name>
<dbReference type="Proteomes" id="UP000275719">
    <property type="component" value="Unassembled WGS sequence"/>
</dbReference>